<dbReference type="Gene3D" id="1.20.120.160">
    <property type="entry name" value="HPT domain"/>
    <property type="match status" value="1"/>
</dbReference>
<name>A0A1I1KSY0_9FLAO</name>
<dbReference type="STRING" id="1334022.SAMN04487907_106149"/>
<dbReference type="GO" id="GO:0000160">
    <property type="term" value="P:phosphorelay signal transduction system"/>
    <property type="evidence" value="ECO:0007669"/>
    <property type="project" value="InterPro"/>
</dbReference>
<dbReference type="RefSeq" id="WP_092543564.1">
    <property type="nucleotide sequence ID" value="NZ_FOKV01000006.1"/>
</dbReference>
<organism evidence="1 2">
    <name type="scientific">Zunongwangia mangrovi</name>
    <dbReference type="NCBI Taxonomy" id="1334022"/>
    <lineage>
        <taxon>Bacteria</taxon>
        <taxon>Pseudomonadati</taxon>
        <taxon>Bacteroidota</taxon>
        <taxon>Flavobacteriia</taxon>
        <taxon>Flavobacteriales</taxon>
        <taxon>Flavobacteriaceae</taxon>
        <taxon>Zunongwangia</taxon>
    </lineage>
</organism>
<dbReference type="SUPFAM" id="SSF47226">
    <property type="entry name" value="Histidine-containing phosphotransfer domain, HPT domain"/>
    <property type="match status" value="1"/>
</dbReference>
<dbReference type="Proteomes" id="UP000199438">
    <property type="component" value="Unassembled WGS sequence"/>
</dbReference>
<reference evidence="2" key="1">
    <citation type="submission" date="2016-10" db="EMBL/GenBank/DDBJ databases">
        <authorList>
            <person name="Varghese N."/>
            <person name="Submissions S."/>
        </authorList>
    </citation>
    <scope>NUCLEOTIDE SEQUENCE [LARGE SCALE GENOMIC DNA]</scope>
    <source>
        <strain evidence="2">DSM 24499</strain>
    </source>
</reference>
<dbReference type="OrthoDB" id="1441381at2"/>
<dbReference type="EMBL" id="FOKV01000006">
    <property type="protein sequence ID" value="SFC63944.1"/>
    <property type="molecule type" value="Genomic_DNA"/>
</dbReference>
<dbReference type="InterPro" id="IPR036641">
    <property type="entry name" value="HPT_dom_sf"/>
</dbReference>
<evidence type="ECO:0000313" key="1">
    <source>
        <dbReference type="EMBL" id="SFC63944.1"/>
    </source>
</evidence>
<dbReference type="AlphaFoldDB" id="A0A1I1KSY0"/>
<evidence type="ECO:0000313" key="2">
    <source>
        <dbReference type="Proteomes" id="UP000199438"/>
    </source>
</evidence>
<sequence>MEEKPNYSYISQLSGGDKDFEEQLLDVVRLELPQEIENYKNHLKTDNFMRAGDDVHKIKHKISILGLEKSYQVAIDHEDSLREGIVNDDLYQRFEEILNAMTTFIQKA</sequence>
<gene>
    <name evidence="1" type="ORF">SAMN04487907_106149</name>
</gene>
<protein>
    <recommendedName>
        <fullName evidence="3">HPt domain-containing protein</fullName>
    </recommendedName>
</protein>
<keyword evidence="2" id="KW-1185">Reference proteome</keyword>
<evidence type="ECO:0008006" key="3">
    <source>
        <dbReference type="Google" id="ProtNLM"/>
    </source>
</evidence>
<accession>A0A1I1KSY0</accession>
<proteinExistence type="predicted"/>